<proteinExistence type="predicted"/>
<keyword evidence="1" id="KW-0175">Coiled coil</keyword>
<name>A0ABU8EMX7_9GAMM</name>
<dbReference type="EMBL" id="JBAWKS010000001">
    <property type="protein sequence ID" value="MEI4548325.1"/>
    <property type="molecule type" value="Genomic_DNA"/>
</dbReference>
<accession>A0ABU8EMX7</accession>
<organism evidence="2 3">
    <name type="scientific">Pseudoalteromonas spongiae</name>
    <dbReference type="NCBI Taxonomy" id="298657"/>
    <lineage>
        <taxon>Bacteria</taxon>
        <taxon>Pseudomonadati</taxon>
        <taxon>Pseudomonadota</taxon>
        <taxon>Gammaproteobacteria</taxon>
        <taxon>Alteromonadales</taxon>
        <taxon>Pseudoalteromonadaceae</taxon>
        <taxon>Pseudoalteromonas</taxon>
    </lineage>
</organism>
<keyword evidence="3" id="KW-1185">Reference proteome</keyword>
<evidence type="ECO:0000256" key="1">
    <source>
        <dbReference type="SAM" id="Coils"/>
    </source>
</evidence>
<evidence type="ECO:0000313" key="2">
    <source>
        <dbReference type="EMBL" id="MEI4548325.1"/>
    </source>
</evidence>
<gene>
    <name evidence="2" type="ORF">WAE96_01220</name>
</gene>
<dbReference type="RefSeq" id="WP_336434319.1">
    <property type="nucleotide sequence ID" value="NZ_JBAWKS010000001.1"/>
</dbReference>
<comment type="caution">
    <text evidence="2">The sequence shown here is derived from an EMBL/GenBank/DDBJ whole genome shotgun (WGS) entry which is preliminary data.</text>
</comment>
<evidence type="ECO:0008006" key="4">
    <source>
        <dbReference type="Google" id="ProtNLM"/>
    </source>
</evidence>
<evidence type="ECO:0000313" key="3">
    <source>
        <dbReference type="Proteomes" id="UP001382455"/>
    </source>
</evidence>
<reference evidence="2 3" key="1">
    <citation type="submission" date="2023-12" db="EMBL/GenBank/DDBJ databases">
        <title>Friends and Foes: Symbiotic and Algicidal bacterial influence on Karenia brevis blooms.</title>
        <authorList>
            <person name="Fei C."/>
            <person name="Mohamed A.R."/>
            <person name="Booker A."/>
            <person name="Arshad M."/>
            <person name="Klass S."/>
            <person name="Ahn S."/>
            <person name="Gilbert P.M."/>
            <person name="Heil C.A."/>
            <person name="Martinez J.M."/>
            <person name="Amin S.A."/>
        </authorList>
    </citation>
    <scope>NUCLEOTIDE SEQUENCE [LARGE SCALE GENOMIC DNA]</scope>
    <source>
        <strain evidence="2 3">CE15</strain>
    </source>
</reference>
<feature type="coiled-coil region" evidence="1">
    <location>
        <begin position="40"/>
        <end position="70"/>
    </location>
</feature>
<dbReference type="Proteomes" id="UP001382455">
    <property type="component" value="Unassembled WGS sequence"/>
</dbReference>
<dbReference type="PROSITE" id="PS51257">
    <property type="entry name" value="PROKAR_LIPOPROTEIN"/>
    <property type="match status" value="1"/>
</dbReference>
<protein>
    <recommendedName>
        <fullName evidence="4">Lipoprotein</fullName>
    </recommendedName>
</protein>
<sequence length="84" mass="9622">MKNCVCIFLLLISAGCSTGLKQRDIRECRENAFQNQTLPMAVIEAQYKECLNEKREIQAAERQMALIENVFEIILDVFGVKEPD</sequence>